<dbReference type="Gene3D" id="1.10.10.10">
    <property type="entry name" value="Winged helix-like DNA-binding domain superfamily/Winged helix DNA-binding domain"/>
    <property type="match status" value="1"/>
</dbReference>
<evidence type="ECO:0000313" key="4">
    <source>
        <dbReference type="Proteomes" id="UP001499854"/>
    </source>
</evidence>
<dbReference type="SMART" id="SM00421">
    <property type="entry name" value="HTH_LUXR"/>
    <property type="match status" value="1"/>
</dbReference>
<feature type="domain" description="HTH luxR-type" evidence="2">
    <location>
        <begin position="254"/>
        <end position="319"/>
    </location>
</feature>
<feature type="region of interest" description="Disordered" evidence="1">
    <location>
        <begin position="1"/>
        <end position="32"/>
    </location>
</feature>
<dbReference type="PROSITE" id="PS50043">
    <property type="entry name" value="HTH_LUXR_2"/>
    <property type="match status" value="1"/>
</dbReference>
<evidence type="ECO:0000259" key="2">
    <source>
        <dbReference type="PROSITE" id="PS50043"/>
    </source>
</evidence>
<sequence>MFDVMDPGSDHGAVYQDLVRNPGARPEELAGRTGRGRAVVRAVLEELAAEDMVVAADPATGSWEAQSPTTVVEVLMHRNQLRDAALRRTGAELQRLFRDARSEAGRHDWLEIVEGRQRFITAVKHMHRSSRRQVRIIDVPPYYGSPEDNVELEALQMARMAAGVTYRTLYYESAFDDPIAAPVMVREIEAGEKARTLPDLPIKLLIRDDDFVIVPLPGEEFPDLVALLVRPSRLLQALSGVFETLWRFGVPASVNRSGTHLDDRDRQILNLMASGATDEAIARRLEVGRRTVVRRVSALQERLGATTRFQAGVQAARRGWL</sequence>
<name>A0ABN2SLK4_9ACTN</name>
<protein>
    <submittedName>
        <fullName evidence="3">Helix-turn-helix domain-containing protein</fullName>
    </submittedName>
</protein>
<dbReference type="EMBL" id="BAAAQM010000040">
    <property type="protein sequence ID" value="GAA1988595.1"/>
    <property type="molecule type" value="Genomic_DNA"/>
</dbReference>
<organism evidence="3 4">
    <name type="scientific">Catenulispora subtropica</name>
    <dbReference type="NCBI Taxonomy" id="450798"/>
    <lineage>
        <taxon>Bacteria</taxon>
        <taxon>Bacillati</taxon>
        <taxon>Actinomycetota</taxon>
        <taxon>Actinomycetes</taxon>
        <taxon>Catenulisporales</taxon>
        <taxon>Catenulisporaceae</taxon>
        <taxon>Catenulispora</taxon>
    </lineage>
</organism>
<comment type="caution">
    <text evidence="3">The sequence shown here is derived from an EMBL/GenBank/DDBJ whole genome shotgun (WGS) entry which is preliminary data.</text>
</comment>
<accession>A0ABN2SLK4</accession>
<dbReference type="SUPFAM" id="SSF46894">
    <property type="entry name" value="C-terminal effector domain of the bipartite response regulators"/>
    <property type="match status" value="1"/>
</dbReference>
<keyword evidence="4" id="KW-1185">Reference proteome</keyword>
<dbReference type="Proteomes" id="UP001499854">
    <property type="component" value="Unassembled WGS sequence"/>
</dbReference>
<dbReference type="InterPro" id="IPR016032">
    <property type="entry name" value="Sig_transdc_resp-reg_C-effctor"/>
</dbReference>
<reference evidence="3 4" key="1">
    <citation type="journal article" date="2019" name="Int. J. Syst. Evol. Microbiol.">
        <title>The Global Catalogue of Microorganisms (GCM) 10K type strain sequencing project: providing services to taxonomists for standard genome sequencing and annotation.</title>
        <authorList>
            <consortium name="The Broad Institute Genomics Platform"/>
            <consortium name="The Broad Institute Genome Sequencing Center for Infectious Disease"/>
            <person name="Wu L."/>
            <person name="Ma J."/>
        </authorList>
    </citation>
    <scope>NUCLEOTIDE SEQUENCE [LARGE SCALE GENOMIC DNA]</scope>
    <source>
        <strain evidence="3 4">JCM 16013</strain>
    </source>
</reference>
<dbReference type="InterPro" id="IPR036388">
    <property type="entry name" value="WH-like_DNA-bd_sf"/>
</dbReference>
<proteinExistence type="predicted"/>
<dbReference type="InterPro" id="IPR051797">
    <property type="entry name" value="TrmB-like"/>
</dbReference>
<dbReference type="PANTHER" id="PTHR34293">
    <property type="entry name" value="HTH-TYPE TRANSCRIPTIONAL REGULATOR TRMBL2"/>
    <property type="match status" value="1"/>
</dbReference>
<evidence type="ECO:0000256" key="1">
    <source>
        <dbReference type="SAM" id="MobiDB-lite"/>
    </source>
</evidence>
<dbReference type="PANTHER" id="PTHR34293:SF1">
    <property type="entry name" value="HTH-TYPE TRANSCRIPTIONAL REGULATOR TRMBL2"/>
    <property type="match status" value="1"/>
</dbReference>
<dbReference type="InterPro" id="IPR000792">
    <property type="entry name" value="Tscrpt_reg_LuxR_C"/>
</dbReference>
<dbReference type="RefSeq" id="WP_344660439.1">
    <property type="nucleotide sequence ID" value="NZ_BAAAQM010000040.1"/>
</dbReference>
<gene>
    <name evidence="3" type="ORF">GCM10009838_59310</name>
</gene>
<evidence type="ECO:0000313" key="3">
    <source>
        <dbReference type="EMBL" id="GAA1988595.1"/>
    </source>
</evidence>
<dbReference type="Pfam" id="PF00196">
    <property type="entry name" value="GerE"/>
    <property type="match status" value="1"/>
</dbReference>